<keyword evidence="8" id="KW-0812">Transmembrane</keyword>
<dbReference type="GO" id="GO:0042100">
    <property type="term" value="P:B cell proliferation"/>
    <property type="evidence" value="ECO:0007669"/>
    <property type="project" value="Ensembl"/>
</dbReference>
<dbReference type="Proteomes" id="UP000694398">
    <property type="component" value="Unassembled WGS sequence"/>
</dbReference>
<dbReference type="GO" id="GO:0045892">
    <property type="term" value="P:negative regulation of DNA-templated transcription"/>
    <property type="evidence" value="ECO:0007669"/>
    <property type="project" value="Ensembl"/>
</dbReference>
<evidence type="ECO:0000256" key="14">
    <source>
        <dbReference type="ARBA" id="ARBA00023136"/>
    </source>
</evidence>
<dbReference type="GO" id="GO:0061809">
    <property type="term" value="F:NAD+ nucleosidase activity, cyclic ADP-ribose generating"/>
    <property type="evidence" value="ECO:0007669"/>
    <property type="project" value="UniProtKB-EC"/>
</dbReference>
<evidence type="ECO:0000256" key="2">
    <source>
        <dbReference type="ARBA" id="ARBA00005406"/>
    </source>
</evidence>
<dbReference type="Ensembl" id="ENSCLAT00000002599.1">
    <property type="protein sequence ID" value="ENSCLAP00000002546.1"/>
    <property type="gene ID" value="ENSCLAG00000001844.1"/>
</dbReference>
<evidence type="ECO:0000256" key="7">
    <source>
        <dbReference type="ARBA" id="ARBA00022679"/>
    </source>
</evidence>
<dbReference type="Gene3D" id="1.20.82.10">
    <property type="entry name" value="ADP Ribosyl Cyclase, Chain A, domain 1"/>
    <property type="match status" value="1"/>
</dbReference>
<dbReference type="SUPFAM" id="SSF52309">
    <property type="entry name" value="N-(deoxy)ribosyltransferase-like"/>
    <property type="match status" value="1"/>
</dbReference>
<keyword evidence="14" id="KW-0472">Membrane</keyword>
<dbReference type="AlphaFoldDB" id="A0A8C2UPW9"/>
<dbReference type="GO" id="GO:0030890">
    <property type="term" value="P:positive regulation of B cell proliferation"/>
    <property type="evidence" value="ECO:0007669"/>
    <property type="project" value="Ensembl"/>
</dbReference>
<comment type="similarity">
    <text evidence="2">Belongs to the ADP-ribosyl cyclase family.</text>
</comment>
<dbReference type="GO" id="GO:0042802">
    <property type="term" value="F:identical protein binding"/>
    <property type="evidence" value="ECO:0007669"/>
    <property type="project" value="Ensembl"/>
</dbReference>
<evidence type="ECO:0000256" key="12">
    <source>
        <dbReference type="ARBA" id="ARBA00022989"/>
    </source>
</evidence>
<evidence type="ECO:0000256" key="15">
    <source>
        <dbReference type="ARBA" id="ARBA00023157"/>
    </source>
</evidence>
<reference evidence="23" key="1">
    <citation type="submission" date="2025-08" db="UniProtKB">
        <authorList>
            <consortium name="Ensembl"/>
        </authorList>
    </citation>
    <scope>IDENTIFICATION</scope>
</reference>
<dbReference type="RefSeq" id="XP_005402578.1">
    <property type="nucleotide sequence ID" value="XM_005402521.2"/>
</dbReference>
<evidence type="ECO:0000313" key="24">
    <source>
        <dbReference type="Proteomes" id="UP000694398"/>
    </source>
</evidence>
<comment type="subcellular location">
    <subcellularLocation>
        <location evidence="1">Membrane</location>
        <topology evidence="1">Single-pass type II membrane protein</topology>
    </subcellularLocation>
</comment>
<organism evidence="23 24">
    <name type="scientific">Chinchilla lanigera</name>
    <name type="common">Long-tailed chinchilla</name>
    <name type="synonym">Chinchilla villidera</name>
    <dbReference type="NCBI Taxonomy" id="34839"/>
    <lineage>
        <taxon>Eukaryota</taxon>
        <taxon>Metazoa</taxon>
        <taxon>Chordata</taxon>
        <taxon>Craniata</taxon>
        <taxon>Vertebrata</taxon>
        <taxon>Euteleostomi</taxon>
        <taxon>Mammalia</taxon>
        <taxon>Eutheria</taxon>
        <taxon>Euarchontoglires</taxon>
        <taxon>Glires</taxon>
        <taxon>Rodentia</taxon>
        <taxon>Hystricomorpha</taxon>
        <taxon>Chinchillidae</taxon>
        <taxon>Chinchilla</taxon>
    </lineage>
</organism>
<proteinExistence type="inferred from homology"/>
<dbReference type="GO" id="GO:0005886">
    <property type="term" value="C:plasma membrane"/>
    <property type="evidence" value="ECO:0007669"/>
    <property type="project" value="Ensembl"/>
</dbReference>
<evidence type="ECO:0000256" key="4">
    <source>
        <dbReference type="ARBA" id="ARBA00011982"/>
    </source>
</evidence>
<dbReference type="PANTHER" id="PTHR10912">
    <property type="entry name" value="ADP-RIBOSYL CYCLASE"/>
    <property type="match status" value="1"/>
</dbReference>
<dbReference type="CTD" id="952"/>
<keyword evidence="10" id="KW-0521">NADP</keyword>
<evidence type="ECO:0000256" key="17">
    <source>
        <dbReference type="ARBA" id="ARBA00029787"/>
    </source>
</evidence>
<evidence type="ECO:0000256" key="3">
    <source>
        <dbReference type="ARBA" id="ARBA00011738"/>
    </source>
</evidence>
<dbReference type="GeneID" id="102015316"/>
<gene>
    <name evidence="23" type="primary">CD38</name>
</gene>
<evidence type="ECO:0000256" key="22">
    <source>
        <dbReference type="ARBA" id="ARBA00049238"/>
    </source>
</evidence>
<dbReference type="GO" id="GO:0045893">
    <property type="term" value="P:positive regulation of DNA-templated transcription"/>
    <property type="evidence" value="ECO:0007669"/>
    <property type="project" value="Ensembl"/>
</dbReference>
<accession>A0A8C2UPW9</accession>
<keyword evidence="15" id="KW-1015">Disulfide bond</keyword>
<evidence type="ECO:0000256" key="8">
    <source>
        <dbReference type="ARBA" id="ARBA00022692"/>
    </source>
</evidence>
<comment type="catalytic activity">
    <reaction evidence="22">
        <text>NAD(+) + H2O = ADP-D-ribose + nicotinamide + H(+)</text>
        <dbReference type="Rhea" id="RHEA:16301"/>
        <dbReference type="ChEBI" id="CHEBI:15377"/>
        <dbReference type="ChEBI" id="CHEBI:15378"/>
        <dbReference type="ChEBI" id="CHEBI:17154"/>
        <dbReference type="ChEBI" id="CHEBI:57540"/>
        <dbReference type="ChEBI" id="CHEBI:57967"/>
        <dbReference type="EC" id="3.2.2.6"/>
    </reaction>
</comment>
<dbReference type="GO" id="GO:0009410">
    <property type="term" value="P:response to xenobiotic stimulus"/>
    <property type="evidence" value="ECO:0007669"/>
    <property type="project" value="Ensembl"/>
</dbReference>
<dbReference type="GO" id="GO:0016740">
    <property type="term" value="F:transferase activity"/>
    <property type="evidence" value="ECO:0007669"/>
    <property type="project" value="UniProtKB-KW"/>
</dbReference>
<keyword evidence="7" id="KW-0808">Transferase</keyword>
<name>A0A8C2UPW9_CHILA</name>
<dbReference type="Gene3D" id="3.40.50.720">
    <property type="entry name" value="NAD(P)-binding Rossmann-like Domain"/>
    <property type="match status" value="1"/>
</dbReference>
<dbReference type="OrthoDB" id="10028716at2759"/>
<dbReference type="GO" id="GO:0016849">
    <property type="term" value="F:phosphorus-oxygen lyase activity"/>
    <property type="evidence" value="ECO:0007669"/>
    <property type="project" value="Ensembl"/>
</dbReference>
<dbReference type="InterPro" id="IPR003193">
    <property type="entry name" value="ADP-ribosyl_cyclase"/>
</dbReference>
<evidence type="ECO:0000256" key="13">
    <source>
        <dbReference type="ARBA" id="ARBA00023027"/>
    </source>
</evidence>
<keyword evidence="12" id="KW-1133">Transmembrane helix</keyword>
<keyword evidence="13" id="KW-0520">NAD</keyword>
<dbReference type="GO" id="GO:0009986">
    <property type="term" value="C:cell surface"/>
    <property type="evidence" value="ECO:0007669"/>
    <property type="project" value="Ensembl"/>
</dbReference>
<dbReference type="OMA" id="SCQTCAN"/>
<evidence type="ECO:0000256" key="18">
    <source>
        <dbReference type="ARBA" id="ARBA00030272"/>
    </source>
</evidence>
<sequence length="307" mass="34435">MANYEFSPMPRDERCCRLSRRSRVCLCLGLLVLVACAVVLAAALTWSRAQTPEPLAWNGAGTTRNLLELVLGRCYSYTQLVRLDLRSKDCPKILDAFKNAFISKNPCNITKEDYEPLLDLVNQTVPCNKSLFWSKSKDLAHQYTRVQGEMFTLEDTLLGYLADDLTWCGDPGSAELNHQSCPHWNECLSNPGSVFWKVISQKFAESACGVVQVMLNGSLSEPFRKSSTFGSVEVFNLDPRKVHTLQAWVMHDIGGISSDSCSSASINELKSIVTERNMTFTCQNNYRPVRFIQCVKNPEHPSCTSEI</sequence>
<dbReference type="EC" id="3.2.2.6" evidence="4"/>
<dbReference type="EC" id="2.4.99.20" evidence="5"/>
<evidence type="ECO:0000256" key="1">
    <source>
        <dbReference type="ARBA" id="ARBA00004606"/>
    </source>
</evidence>
<evidence type="ECO:0000256" key="19">
    <source>
        <dbReference type="ARBA" id="ARBA00030418"/>
    </source>
</evidence>
<protein>
    <recommendedName>
        <fullName evidence="6">ADP-ribosyl cyclase/cyclic ADP-ribose hydrolase 1</fullName>
        <ecNumber evidence="5">2.4.99.20</ecNumber>
        <ecNumber evidence="4">3.2.2.6</ecNumber>
    </recommendedName>
    <alternativeName>
        <fullName evidence="21">2'-phospho-ADP-ribosyl cyclase</fullName>
    </alternativeName>
    <alternativeName>
        <fullName evidence="19">2'-phospho-ADP-ribosyl cyclase/2'-phospho-cyclic-ADP-ribose transferase</fullName>
    </alternativeName>
    <alternativeName>
        <fullName evidence="17">2'-phospho-cyclic-ADP-ribose transferase</fullName>
    </alternativeName>
    <alternativeName>
        <fullName evidence="20">ADP-ribosyl cyclase 1</fullName>
    </alternativeName>
    <alternativeName>
        <fullName evidence="18">Cyclic ADP-ribose hydrolase 1</fullName>
    </alternativeName>
</protein>
<evidence type="ECO:0000256" key="20">
    <source>
        <dbReference type="ARBA" id="ARBA00031355"/>
    </source>
</evidence>
<keyword evidence="16" id="KW-0325">Glycoprotein</keyword>
<evidence type="ECO:0000313" key="23">
    <source>
        <dbReference type="Ensembl" id="ENSCLAP00000002546.1"/>
    </source>
</evidence>
<keyword evidence="24" id="KW-1185">Reference proteome</keyword>
<keyword evidence="11" id="KW-0735">Signal-anchor</keyword>
<dbReference type="Pfam" id="PF02267">
    <property type="entry name" value="Rib_hydrolayse"/>
    <property type="match status" value="1"/>
</dbReference>
<dbReference type="PANTHER" id="PTHR10912:SF5">
    <property type="entry name" value="ADP-RIBOSYL CYCLASE_CYCLIC ADP-RIBOSE HYDROLASE 1"/>
    <property type="match status" value="1"/>
</dbReference>
<dbReference type="GO" id="GO:0043066">
    <property type="term" value="P:negative regulation of apoptotic process"/>
    <property type="evidence" value="ECO:0007669"/>
    <property type="project" value="Ensembl"/>
</dbReference>
<evidence type="ECO:0000256" key="10">
    <source>
        <dbReference type="ARBA" id="ARBA00022857"/>
    </source>
</evidence>
<dbReference type="GO" id="GO:0050853">
    <property type="term" value="P:B cell receptor signaling pathway"/>
    <property type="evidence" value="ECO:0007669"/>
    <property type="project" value="Ensembl"/>
</dbReference>
<dbReference type="CDD" id="cd04759">
    <property type="entry name" value="Rib_hydrolase"/>
    <property type="match status" value="1"/>
</dbReference>
<evidence type="ECO:0000256" key="9">
    <source>
        <dbReference type="ARBA" id="ARBA00022801"/>
    </source>
</evidence>
<reference evidence="23" key="2">
    <citation type="submission" date="2025-09" db="UniProtKB">
        <authorList>
            <consortium name="Ensembl"/>
        </authorList>
    </citation>
    <scope>IDENTIFICATION</scope>
</reference>
<dbReference type="GeneTree" id="ENSGT00390000017291"/>
<evidence type="ECO:0000256" key="16">
    <source>
        <dbReference type="ARBA" id="ARBA00023180"/>
    </source>
</evidence>
<evidence type="ECO:0000256" key="21">
    <source>
        <dbReference type="ARBA" id="ARBA00031840"/>
    </source>
</evidence>
<keyword evidence="9" id="KW-0378">Hydrolase</keyword>
<evidence type="ECO:0000256" key="11">
    <source>
        <dbReference type="ARBA" id="ARBA00022968"/>
    </source>
</evidence>
<comment type="subunit">
    <text evidence="3">Homodimer.</text>
</comment>
<evidence type="ECO:0000256" key="5">
    <source>
        <dbReference type="ARBA" id="ARBA00012600"/>
    </source>
</evidence>
<evidence type="ECO:0000256" key="6">
    <source>
        <dbReference type="ARBA" id="ARBA00015644"/>
    </source>
</evidence>